<feature type="region of interest" description="Disordered" evidence="1">
    <location>
        <begin position="39"/>
        <end position="89"/>
    </location>
</feature>
<dbReference type="Proteomes" id="UP000295680">
    <property type="component" value="Unassembled WGS sequence"/>
</dbReference>
<dbReference type="OrthoDB" id="4337778at2"/>
<feature type="compositionally biased region" description="Polar residues" evidence="1">
    <location>
        <begin position="39"/>
        <end position="49"/>
    </location>
</feature>
<reference evidence="2 3" key="1">
    <citation type="submission" date="2019-03" db="EMBL/GenBank/DDBJ databases">
        <title>Genomic Encyclopedia of Type Strains, Phase IV (KMG-IV): sequencing the most valuable type-strain genomes for metagenomic binning, comparative biology and taxonomic classification.</title>
        <authorList>
            <person name="Goeker M."/>
        </authorList>
    </citation>
    <scope>NUCLEOTIDE SEQUENCE [LARGE SCALE GENOMIC DNA]</scope>
    <source>
        <strain evidence="2 3">DSM 45934</strain>
    </source>
</reference>
<dbReference type="EMBL" id="SLWS01000012">
    <property type="protein sequence ID" value="TCO52329.1"/>
    <property type="molecule type" value="Genomic_DNA"/>
</dbReference>
<evidence type="ECO:0000313" key="2">
    <source>
        <dbReference type="EMBL" id="TCO52329.1"/>
    </source>
</evidence>
<protein>
    <submittedName>
        <fullName evidence="2">Uncharacterized protein</fullName>
    </submittedName>
</protein>
<proteinExistence type="predicted"/>
<sequence length="183" mass="18460">MGLALAVVVAMVVAVVAVSGCGGTTVRGVALAATSSRQSPALPSISNVGSAPNPTTSTLSPSTSTVSPSPSSDADTVTVTTPPGVPPPDDPQAVVQAYFDAINNRDYQRAWDLGGKNVGQSYSAFAAGFATTDHDTVTIVAVDGNTVTADLMAQQTDGTNRSYHGTYTVKGGTITHFSVRATG</sequence>
<dbReference type="AlphaFoldDB" id="A0A4R2J903"/>
<dbReference type="SUPFAM" id="SSF54427">
    <property type="entry name" value="NTF2-like"/>
    <property type="match status" value="1"/>
</dbReference>
<evidence type="ECO:0000313" key="3">
    <source>
        <dbReference type="Proteomes" id="UP000295680"/>
    </source>
</evidence>
<dbReference type="InterPro" id="IPR032710">
    <property type="entry name" value="NTF2-like_dom_sf"/>
</dbReference>
<name>A0A4R2J903_9PSEU</name>
<accession>A0A4R2J903</accession>
<feature type="compositionally biased region" description="Low complexity" evidence="1">
    <location>
        <begin position="50"/>
        <end position="82"/>
    </location>
</feature>
<comment type="caution">
    <text evidence="2">The sequence shown here is derived from an EMBL/GenBank/DDBJ whole genome shotgun (WGS) entry which is preliminary data.</text>
</comment>
<organism evidence="2 3">
    <name type="scientific">Actinocrispum wychmicini</name>
    <dbReference type="NCBI Taxonomy" id="1213861"/>
    <lineage>
        <taxon>Bacteria</taxon>
        <taxon>Bacillati</taxon>
        <taxon>Actinomycetota</taxon>
        <taxon>Actinomycetes</taxon>
        <taxon>Pseudonocardiales</taxon>
        <taxon>Pseudonocardiaceae</taxon>
        <taxon>Actinocrispum</taxon>
    </lineage>
</organism>
<evidence type="ECO:0000256" key="1">
    <source>
        <dbReference type="SAM" id="MobiDB-lite"/>
    </source>
</evidence>
<dbReference type="RefSeq" id="WP_132124273.1">
    <property type="nucleotide sequence ID" value="NZ_SLWS01000012.1"/>
</dbReference>
<keyword evidence="3" id="KW-1185">Reference proteome</keyword>
<gene>
    <name evidence="2" type="ORF">EV192_11260</name>
</gene>